<reference evidence="1" key="1">
    <citation type="submission" date="2022-10" db="EMBL/GenBank/DDBJ databases">
        <title>Tapping the CABI collections for fungal endophytes: first genome assemblies for Collariella, Neodidymelliopsis, Ascochyta clinopodiicola, Didymella pomorum, Didymosphaeria variabile, Neocosmospora piperis and Neocucurbitaria cava.</title>
        <authorList>
            <person name="Hill R."/>
        </authorList>
    </citation>
    <scope>NUCLEOTIDE SEQUENCE</scope>
    <source>
        <strain evidence="1">IMI 355082</strain>
    </source>
</reference>
<keyword evidence="2" id="KW-1185">Reference proteome</keyword>
<dbReference type="Proteomes" id="UP001140453">
    <property type="component" value="Unassembled WGS sequence"/>
</dbReference>
<dbReference type="PANTHER" id="PTHR38846">
    <property type="entry name" value="C3H1-TYPE DOMAIN-CONTAINING PROTEIN"/>
    <property type="match status" value="1"/>
</dbReference>
<dbReference type="EMBL" id="JAPEVB010000002">
    <property type="protein sequence ID" value="KAJ4394678.1"/>
    <property type="molecule type" value="Genomic_DNA"/>
</dbReference>
<evidence type="ECO:0000313" key="2">
    <source>
        <dbReference type="Proteomes" id="UP001140453"/>
    </source>
</evidence>
<protein>
    <submittedName>
        <fullName evidence="1">Uncharacterized protein</fullName>
    </submittedName>
</protein>
<evidence type="ECO:0000313" key="1">
    <source>
        <dbReference type="EMBL" id="KAJ4394678.1"/>
    </source>
</evidence>
<dbReference type="OrthoDB" id="6105938at2759"/>
<gene>
    <name evidence="1" type="ORF">N0V93_003897</name>
</gene>
<comment type="caution">
    <text evidence="1">The sequence shown here is derived from an EMBL/GenBank/DDBJ whole genome shotgun (WGS) entry which is preliminary data.</text>
</comment>
<dbReference type="PANTHER" id="PTHR38846:SF1">
    <property type="entry name" value="C3H1-TYPE DOMAIN-CONTAINING PROTEIN"/>
    <property type="match status" value="1"/>
</dbReference>
<organism evidence="1 2">
    <name type="scientific">Gnomoniopsis smithogilvyi</name>
    <dbReference type="NCBI Taxonomy" id="1191159"/>
    <lineage>
        <taxon>Eukaryota</taxon>
        <taxon>Fungi</taxon>
        <taxon>Dikarya</taxon>
        <taxon>Ascomycota</taxon>
        <taxon>Pezizomycotina</taxon>
        <taxon>Sordariomycetes</taxon>
        <taxon>Sordariomycetidae</taxon>
        <taxon>Diaporthales</taxon>
        <taxon>Gnomoniaceae</taxon>
        <taxon>Gnomoniopsis</taxon>
    </lineage>
</organism>
<name>A0A9W9D0G7_9PEZI</name>
<dbReference type="AlphaFoldDB" id="A0A9W9D0G7"/>
<sequence length="209" mass="23134">MSANHSYASPPTPANTMSVAPLVLAIRTREPQVNASPKKKTPVIVHTESLRGDAVPVKEIKKEVKEEVAVPAVTDRFSAQYGVNFTGLEPWVRLCRDLGVQGPLNSKTQCKKALANIRVNIRDFLDAIDARASTAACYVDPVARDAILNNPLGVRFFDSEWSLAAYTLANHRVYSRREIRANQEHPLRLLMAHIRSPRGRKARRGAIGC</sequence>
<accession>A0A9W9D0G7</accession>
<proteinExistence type="predicted"/>